<proteinExistence type="predicted"/>
<organism evidence="6 7">
    <name type="scientific">Aaosphaeria arxii CBS 175.79</name>
    <dbReference type="NCBI Taxonomy" id="1450172"/>
    <lineage>
        <taxon>Eukaryota</taxon>
        <taxon>Fungi</taxon>
        <taxon>Dikarya</taxon>
        <taxon>Ascomycota</taxon>
        <taxon>Pezizomycotina</taxon>
        <taxon>Dothideomycetes</taxon>
        <taxon>Pleosporomycetidae</taxon>
        <taxon>Pleosporales</taxon>
        <taxon>Pleosporales incertae sedis</taxon>
        <taxon>Aaosphaeria</taxon>
    </lineage>
</organism>
<dbReference type="PROSITE" id="PS50103">
    <property type="entry name" value="ZF_C3H1"/>
    <property type="match status" value="3"/>
</dbReference>
<evidence type="ECO:0000259" key="5">
    <source>
        <dbReference type="PROSITE" id="PS50103"/>
    </source>
</evidence>
<feature type="compositionally biased region" description="Basic and acidic residues" evidence="3">
    <location>
        <begin position="157"/>
        <end position="167"/>
    </location>
</feature>
<feature type="region of interest" description="Disordered" evidence="3">
    <location>
        <begin position="429"/>
        <end position="479"/>
    </location>
</feature>
<dbReference type="InterPro" id="IPR000953">
    <property type="entry name" value="Chromo/chromo_shadow_dom"/>
</dbReference>
<dbReference type="Pfam" id="PF00385">
    <property type="entry name" value="Chromo"/>
    <property type="match status" value="1"/>
</dbReference>
<dbReference type="GO" id="GO:0008270">
    <property type="term" value="F:zinc ion binding"/>
    <property type="evidence" value="ECO:0007669"/>
    <property type="project" value="UniProtKB-KW"/>
</dbReference>
<name>A0A6A5XU19_9PLEO</name>
<dbReference type="SMART" id="SM00356">
    <property type="entry name" value="ZnF_C3H1"/>
    <property type="match status" value="4"/>
</dbReference>
<dbReference type="InterPro" id="IPR023780">
    <property type="entry name" value="Chromo_domain"/>
</dbReference>
<gene>
    <name evidence="6" type="ORF">BU24DRAFT_450937</name>
</gene>
<dbReference type="InterPro" id="IPR016197">
    <property type="entry name" value="Chromo-like_dom_sf"/>
</dbReference>
<evidence type="ECO:0000259" key="4">
    <source>
        <dbReference type="PROSITE" id="PS50013"/>
    </source>
</evidence>
<feature type="zinc finger region" description="C3H1-type" evidence="2">
    <location>
        <begin position="492"/>
        <end position="514"/>
    </location>
</feature>
<dbReference type="GeneID" id="54288464"/>
<dbReference type="Gene3D" id="3.30.1370.210">
    <property type="match status" value="1"/>
</dbReference>
<dbReference type="RefSeq" id="XP_033384755.1">
    <property type="nucleotide sequence ID" value="XM_033531067.1"/>
</dbReference>
<comment type="subunit">
    <text evidence="1">Component of the NuA4 histone acetyltransferase complex.</text>
</comment>
<feature type="compositionally biased region" description="Basic residues" evidence="3">
    <location>
        <begin position="114"/>
        <end position="130"/>
    </location>
</feature>
<keyword evidence="2" id="KW-0479">Metal-binding</keyword>
<evidence type="ECO:0000313" key="6">
    <source>
        <dbReference type="EMBL" id="KAF2016416.1"/>
    </source>
</evidence>
<dbReference type="Gene3D" id="4.10.1000.10">
    <property type="entry name" value="Zinc finger, CCCH-type"/>
    <property type="match status" value="1"/>
</dbReference>
<feature type="compositionally biased region" description="Polar residues" evidence="3">
    <location>
        <begin position="681"/>
        <end position="721"/>
    </location>
</feature>
<feature type="region of interest" description="Disordered" evidence="3">
    <location>
        <begin position="618"/>
        <end position="643"/>
    </location>
</feature>
<evidence type="ECO:0008006" key="8">
    <source>
        <dbReference type="Google" id="ProtNLM"/>
    </source>
</evidence>
<keyword evidence="7" id="KW-1185">Reference proteome</keyword>
<evidence type="ECO:0000256" key="2">
    <source>
        <dbReference type="PROSITE-ProRule" id="PRU00723"/>
    </source>
</evidence>
<protein>
    <recommendedName>
        <fullName evidence="8">Chromo domain-containing protein</fullName>
    </recommendedName>
</protein>
<feature type="zinc finger region" description="C3H1-type" evidence="2">
    <location>
        <begin position="644"/>
        <end position="672"/>
    </location>
</feature>
<accession>A0A6A5XU19</accession>
<keyword evidence="2" id="KW-0862">Zinc</keyword>
<reference evidence="6" key="1">
    <citation type="journal article" date="2020" name="Stud. Mycol.">
        <title>101 Dothideomycetes genomes: a test case for predicting lifestyles and emergence of pathogens.</title>
        <authorList>
            <person name="Haridas S."/>
            <person name="Albert R."/>
            <person name="Binder M."/>
            <person name="Bloem J."/>
            <person name="Labutti K."/>
            <person name="Salamov A."/>
            <person name="Andreopoulos B."/>
            <person name="Baker S."/>
            <person name="Barry K."/>
            <person name="Bills G."/>
            <person name="Bluhm B."/>
            <person name="Cannon C."/>
            <person name="Castanera R."/>
            <person name="Culley D."/>
            <person name="Daum C."/>
            <person name="Ezra D."/>
            <person name="Gonzalez J."/>
            <person name="Henrissat B."/>
            <person name="Kuo A."/>
            <person name="Liang C."/>
            <person name="Lipzen A."/>
            <person name="Lutzoni F."/>
            <person name="Magnuson J."/>
            <person name="Mondo S."/>
            <person name="Nolan M."/>
            <person name="Ohm R."/>
            <person name="Pangilinan J."/>
            <person name="Park H.-J."/>
            <person name="Ramirez L."/>
            <person name="Alfaro M."/>
            <person name="Sun H."/>
            <person name="Tritt A."/>
            <person name="Yoshinaga Y."/>
            <person name="Zwiers L.-H."/>
            <person name="Turgeon B."/>
            <person name="Goodwin S."/>
            <person name="Spatafora J."/>
            <person name="Crous P."/>
            <person name="Grigoriev I."/>
        </authorList>
    </citation>
    <scope>NUCLEOTIDE SEQUENCE</scope>
    <source>
        <strain evidence="6">CBS 175.79</strain>
    </source>
</reference>
<feature type="region of interest" description="Disordered" evidence="3">
    <location>
        <begin position="114"/>
        <end position="396"/>
    </location>
</feature>
<evidence type="ECO:0000313" key="7">
    <source>
        <dbReference type="Proteomes" id="UP000799778"/>
    </source>
</evidence>
<dbReference type="SMART" id="SM00298">
    <property type="entry name" value="CHROMO"/>
    <property type="match status" value="1"/>
</dbReference>
<feature type="domain" description="Chromo" evidence="4">
    <location>
        <begin position="36"/>
        <end position="94"/>
    </location>
</feature>
<dbReference type="Proteomes" id="UP000799778">
    <property type="component" value="Unassembled WGS sequence"/>
</dbReference>
<dbReference type="PROSITE" id="PS50013">
    <property type="entry name" value="CHROMO_2"/>
    <property type="match status" value="1"/>
</dbReference>
<feature type="region of interest" description="Disordered" evidence="3">
    <location>
        <begin position="675"/>
        <end position="751"/>
    </location>
</feature>
<evidence type="ECO:0000256" key="3">
    <source>
        <dbReference type="SAM" id="MobiDB-lite"/>
    </source>
</evidence>
<feature type="compositionally biased region" description="Basic and acidic residues" evidence="3">
    <location>
        <begin position="444"/>
        <end position="478"/>
    </location>
</feature>
<evidence type="ECO:0000256" key="1">
    <source>
        <dbReference type="ARBA" id="ARBA00011353"/>
    </source>
</evidence>
<feature type="domain" description="C3H1-type" evidence="5">
    <location>
        <begin position="585"/>
        <end position="614"/>
    </location>
</feature>
<keyword evidence="2" id="KW-0863">Zinc-finger</keyword>
<dbReference type="SUPFAM" id="SSF54160">
    <property type="entry name" value="Chromo domain-like"/>
    <property type="match status" value="1"/>
</dbReference>
<dbReference type="OrthoDB" id="1918685at2759"/>
<dbReference type="AlphaFoldDB" id="A0A6A5XU19"/>
<feature type="domain" description="C3H1-type" evidence="5">
    <location>
        <begin position="644"/>
        <end position="672"/>
    </location>
</feature>
<dbReference type="Gene3D" id="2.40.50.40">
    <property type="match status" value="1"/>
</dbReference>
<dbReference type="EMBL" id="ML978069">
    <property type="protein sequence ID" value="KAF2016416.1"/>
    <property type="molecule type" value="Genomic_DNA"/>
</dbReference>
<feature type="domain" description="C3H1-type" evidence="5">
    <location>
        <begin position="492"/>
        <end position="514"/>
    </location>
</feature>
<feature type="zinc finger region" description="C3H1-type" evidence="2">
    <location>
        <begin position="585"/>
        <end position="614"/>
    </location>
</feature>
<sequence>MDKYTITDPEYDTDTVSLTSFEPESGEDENEDDVYYEVEDIIAEKTSEGETWYLVKWKGYHMFECTLEPSTSFADPRFLETWKKVQKEKGRDFQSFCERNLLLWDEAKERARTLKNKKRAKKREKLRAATKTRGIARPIKPTVKPRKTHTQASKESLVNDKNKYKDSENEDDDDHDAPLVRRPNIAPSQQPKWRDSSEMLFVEAAPEARRLPFSQSSSSSSEAEDPDSDSNGSSVDSMMEELFQNAKKATNKKDQPPRSAAISQPPLKRSEQRSNPILKNVVPKTSVETSTGRRGDLSNSSSKAAVFPTIADQLSHKDGQVELGNPTKETRKEPRRNSLRSEGATTKSQIKAPTKLKTGLVDKPIKMFNEPKSASVATSKEPIGGALRRSSHDGPATFYAKMSTKWRAERNSRNESTPDSSALQFLNSGQSASSIVPRPPLRTHASDENPYARREVGRRRIQEERSDDESDKKSKEKPVVLTESELGKIPLTCWEWRNGSCYKREKCRYLHRDTGKLAPVNGSIPPKYMNPPQTCFWWMTLKAGCKSSDEDCNFAHKNTGLLARPDGFPPQEMDPTIIPVWQKMKLSELTCWYWKNLGTCKKPAEKCKYKHYDTGTVADPAPNHKHYDTGTVADPPPNPNPNPNLKRLICKRWKSVNGCMFGDTCRYLHIDPFPTEDQGEPISQNQSDPVEPPANNQPVPPTNDQRAPSTNKQPAPSTNDLYTAPPKDRRPSRFGPDLVPEQGMQEGDGSLLTGNILTRRHSTNDVNRPQQIVPNRSPHLQRDLKERIEGIFNIEFDTMFEWNSNSKKTDANLGLMDRVAFLIFHPSDQAEELELLTRWLLMHNVEVCSFWAEGSWNYFKDKMLNGGSGVILTHPDFQEWWKVPEFGRILSSQVRIYSINPRSSLDGSDAPEAAYECVEIFPHGGFIYISDEVFQEQPVEAQKIINLFCNKVVRCGELEGPTDTQKKFSDGCLIWRLALMPDFLEALVQWCEDRESEMHTPKMQALAKIYDELSFYDYIEQKSQPADVERPLDYYPILSENREFVPEYYERLARSQEEANRWSIELYIQVLIELRREYRQFIVVHTKSAEVGWQNQYQNIAEIITPAKLIQYLEEPDREGMPIDFFHWAMPEKAMVE</sequence>
<dbReference type="GO" id="GO:0006338">
    <property type="term" value="P:chromatin remodeling"/>
    <property type="evidence" value="ECO:0007669"/>
    <property type="project" value="UniProtKB-ARBA"/>
</dbReference>
<dbReference type="InterPro" id="IPR000571">
    <property type="entry name" value="Znf_CCCH"/>
</dbReference>
<feature type="region of interest" description="Disordered" evidence="3">
    <location>
        <begin position="1"/>
        <end position="31"/>
    </location>
</feature>